<keyword evidence="1" id="KW-0812">Transmembrane</keyword>
<keyword evidence="3" id="KW-1185">Reference proteome</keyword>
<keyword evidence="1" id="KW-0472">Membrane</keyword>
<name>N6W6J0_9GAMM</name>
<keyword evidence="1" id="KW-1133">Transmembrane helix</keyword>
<evidence type="ECO:0000313" key="3">
    <source>
        <dbReference type="Proteomes" id="UP000013165"/>
    </source>
</evidence>
<dbReference type="EMBL" id="APLQ01000011">
    <property type="protein sequence ID" value="ENO15869.2"/>
    <property type="molecule type" value="Genomic_DNA"/>
</dbReference>
<gene>
    <name evidence="2" type="ORF">J057_10971</name>
</gene>
<dbReference type="PATRIC" id="fig|626887.3.peg.2200"/>
<comment type="caution">
    <text evidence="2">The sequence shown here is derived from an EMBL/GenBank/DDBJ whole genome shotgun (WGS) entry which is preliminary data.</text>
</comment>
<evidence type="ECO:0000256" key="1">
    <source>
        <dbReference type="SAM" id="Phobius"/>
    </source>
</evidence>
<organism evidence="2 3">
    <name type="scientific">Marinobacter nanhaiticus D15-8W</name>
    <dbReference type="NCBI Taxonomy" id="626887"/>
    <lineage>
        <taxon>Bacteria</taxon>
        <taxon>Pseudomonadati</taxon>
        <taxon>Pseudomonadota</taxon>
        <taxon>Gammaproteobacteria</taxon>
        <taxon>Pseudomonadales</taxon>
        <taxon>Marinobacteraceae</taxon>
        <taxon>Marinobacter</taxon>
    </lineage>
</organism>
<sequence length="920" mass="100446">MQPGPRSRAAHLKLPTSTPASNPCIFIPLCCQTDRTIRFEVSTGSAMTRRRIGFWLVLILVAVVLAAGFWARQAWYDFLQANHIQQLDWQGLDLSLSSLSVDTFTVRQAGSARQIHAEGRQLHLQWTWNGLVPQVTAMALEQLQLDVQTQAAPDTTTDSAAPTSVIPRESPTWLPRQLTVDHFEITLPCLTGRCPLKGSMTASRQDNLLPAQAQLILHHQEHRVLTDVEVSGATNEKLTVNGSVLVDDRETLSLKTDFAPGGNSDVTRWNGSIDVPHLPRNEWILEWLRQWQALPVEDLPPSPDDGEVSAQWQLQWPVDSNFLQQATGSLSAEARLPQPWPLPGVGTLQGQLGLELSAEAGKWRAQTARTDMQLTEPANWIYSVPEPLRPKRLALQIQPAESLANTGRPLLPLALKAQIRGNASMDIDGHLALATEAPWLARLGKTRIRGSLPRYTVADWGLEQPAFDITATGQVDPQSLDLKLAQGSVLRIGQIDAPDSATPLSMSALQANLANIPLQATYDLQEARLDSLWFRGPVELKAQRLEHPQLKPQAFGFDGDIAVDLKRLALNGRIESDAGANADVTLRYPFGDTLTLEADARIDGKQAGSAWAETLTTWPKTLSVDDGAIEASARLSLPDGGPMALDTTLDADALGVTFNRMALTGIDGEVVLNIDQNQLRAHTVDLRVAQLNPGIPIGPVTAEANYDAPLDRPARGTLALDTAEAELLGGEVHLTSQRWDLADVPIRVPLQVHRLQLSRLMELYPAEDLSGTGILNGEIPVWIGPDGVHMEKGILAAEKPGGRLRLPGERLAGLAQDNAAMQIVVEAVKNFHYSVLDSTIDYARDGTLNLDLHIEGNNPDVRDGQPIVLNVNLEEDIPALLTSLQLSGRVNDVVTERVKKLIEQQQSGNAPDLEIERGIE</sequence>
<dbReference type="Pfam" id="PF11739">
    <property type="entry name" value="YdbH-like"/>
    <property type="match status" value="1"/>
</dbReference>
<dbReference type="OrthoDB" id="9759996at2"/>
<reference evidence="2 3" key="1">
    <citation type="journal article" date="2013" name="Genome Announc.">
        <title>Genome Sequence of the Polycyclic Aromatic Hydrocarbon-Degrading Bacterium Strain Marinobacter nanhaiticus D15-8WT.</title>
        <authorList>
            <person name="Cui Z."/>
            <person name="Gao W."/>
            <person name="Li Q."/>
            <person name="Xu G."/>
            <person name="Zheng L."/>
        </authorList>
    </citation>
    <scope>NUCLEOTIDE SEQUENCE [LARGE SCALE GENOMIC DNA]</scope>
    <source>
        <strain evidence="2 3">D15-8W</strain>
    </source>
</reference>
<accession>N6W6J0</accession>
<dbReference type="AlphaFoldDB" id="N6W6J0"/>
<dbReference type="HOGENOM" id="CLU_016954_0_0_6"/>
<evidence type="ECO:0000313" key="2">
    <source>
        <dbReference type="EMBL" id="ENO15869.2"/>
    </source>
</evidence>
<dbReference type="eggNOG" id="COG2911">
    <property type="taxonomic scope" value="Bacteria"/>
</dbReference>
<protein>
    <submittedName>
        <fullName evidence="2">Uncharacterized protein</fullName>
    </submittedName>
</protein>
<dbReference type="STRING" id="626887.J057_10971"/>
<feature type="transmembrane region" description="Helical" evidence="1">
    <location>
        <begin position="52"/>
        <end position="71"/>
    </location>
</feature>
<dbReference type="InterPro" id="IPR021730">
    <property type="entry name" value="YdbH"/>
</dbReference>
<proteinExistence type="predicted"/>
<dbReference type="Proteomes" id="UP000013165">
    <property type="component" value="Unassembled WGS sequence"/>
</dbReference>